<sequence>MKLKYTLVFSIISFFITTTGFAQALSDQEIGFDVARTTTMLKEHGVKDQDLAREVGMLRDMKLREYVKTKKTEEDILLSIKSEQTVRTAKNSSAITTKTELIDIPETEKNALKALYDATNGANWKAWLGIPNSGGASELVSTSWDFSTPVTSWNQYTRTGWYGIVVENGHVVSIDLNRNNLINNGVDLPNLSGLGSLQVLNLTGNVYLEGSLNNIQYSVSLKYLNIAYTSFSQVLLPISKLTNLEYLEISHRTVGTTAFIDESIPDDFYNLNKLKYLNIGSHALKGGLSSKIGNLINLETLILYSGDYRSRFGGALPAELGSLINLKHLNFTLNSFIGEIPSSIGNLTKLETLYLGFNYNINGNIPASLGNLTSLNELWLQRNSLNGIIPSSLGSLLNLKKMYLFGNALEGAIPNSFGQLGQLESLYLHENLLTGEIPSSLTNLRYLKYLFLEKNKFRFIDFSQQFLDYAKNIQFLTYAPQFKTDKIENINFSNGESKTLTMCQDGRYISNVDTFQWFKDGVALTDDSIRNRSYTISGLSVANAGVYSCVSKHPIITNSAKPANQNLILEREPITLKLVNPCIDSYSPNRNGSINSPYPYGDWSGVILNKLTNLSFYSSSGSTRLSYQWSLFDSNNALVASGNQAIFPITLTLAGDYKVVLRVSDAMGCSSFERDLKTRESTPCIIPISDRGGYIINSAYSEKLLVNTATVLSLNRSSSYTTAGFTYKWDLVKQNGDLVFSGIDENFTVTPTEIGDYIVNLQIKDPNGCTTDYTTEYKVVDLCGFTADDEQFSIAIPGEYYSSDTSLVQINESKDFSITSYSGANSDNYTFKWSLFNPSGELVSTSTSTTFSSTFTIPGFYRIELELTNKTTGCKRLITKEIGCLIGNSCTELNPKSAMVKDLLKNLIKSLIMRSIKGETDAQINASSSSPEFLALKPYITNGIGNTIYNYKYSKNLGNSARPYSETIDFSFSPERSSDIHLDFYWGVSGYVDLTDEEIL</sequence>
<evidence type="ECO:0000313" key="6">
    <source>
        <dbReference type="EMBL" id="MEM0578788.1"/>
    </source>
</evidence>
<feature type="non-terminal residue" evidence="6">
    <location>
        <position position="1000"/>
    </location>
</feature>
<keyword evidence="7" id="KW-1185">Reference proteome</keyword>
<reference evidence="6 7" key="1">
    <citation type="submission" date="2024-03" db="EMBL/GenBank/DDBJ databases">
        <title>Two novel species of the genus Flavobacterium exhibiting potentially degradation of complex polysaccharides.</title>
        <authorList>
            <person name="Lian X."/>
        </authorList>
    </citation>
    <scope>NUCLEOTIDE SEQUENCE [LARGE SCALE GENOMIC DNA]</scope>
    <source>
        <strain evidence="6 7">N6</strain>
    </source>
</reference>
<dbReference type="Pfam" id="PF23598">
    <property type="entry name" value="LRR_14"/>
    <property type="match status" value="1"/>
</dbReference>
<dbReference type="Gene3D" id="3.80.10.10">
    <property type="entry name" value="Ribonuclease Inhibitor"/>
    <property type="match status" value="3"/>
</dbReference>
<evidence type="ECO:0000256" key="1">
    <source>
        <dbReference type="ARBA" id="ARBA00022729"/>
    </source>
</evidence>
<dbReference type="InterPro" id="IPR036179">
    <property type="entry name" value="Ig-like_dom_sf"/>
</dbReference>
<comment type="caution">
    <text evidence="6">The sequence shown here is derived from an EMBL/GenBank/DDBJ whole genome shotgun (WGS) entry which is preliminary data.</text>
</comment>
<evidence type="ECO:0000259" key="5">
    <source>
        <dbReference type="PROSITE" id="PS50835"/>
    </source>
</evidence>
<evidence type="ECO:0000256" key="4">
    <source>
        <dbReference type="SAM" id="SignalP"/>
    </source>
</evidence>
<dbReference type="InterPro" id="IPR001611">
    <property type="entry name" value="Leu-rich_rpt"/>
</dbReference>
<name>A0ABU9NTV9_9FLAO</name>
<dbReference type="SUPFAM" id="SSF49299">
    <property type="entry name" value="PKD domain"/>
    <property type="match status" value="3"/>
</dbReference>
<accession>A0ABU9NTV9</accession>
<dbReference type="PANTHER" id="PTHR48057:SF7">
    <property type="entry name" value="LEUCINE-RICH REPEAT SERINE_THREONINE-PROTEIN KINASE 1"/>
    <property type="match status" value="1"/>
</dbReference>
<dbReference type="InterPro" id="IPR035986">
    <property type="entry name" value="PKD_dom_sf"/>
</dbReference>
<evidence type="ECO:0000256" key="2">
    <source>
        <dbReference type="ARBA" id="ARBA00022737"/>
    </source>
</evidence>
<gene>
    <name evidence="6" type="ORF">WFZ86_19985</name>
</gene>
<dbReference type="InterPro" id="IPR055414">
    <property type="entry name" value="LRR_R13L4/SHOC2-like"/>
</dbReference>
<protein>
    <recommendedName>
        <fullName evidence="5">Ig-like domain-containing protein</fullName>
    </recommendedName>
</protein>
<dbReference type="SUPFAM" id="SSF48726">
    <property type="entry name" value="Immunoglobulin"/>
    <property type="match status" value="1"/>
</dbReference>
<dbReference type="CDD" id="cd00146">
    <property type="entry name" value="PKD"/>
    <property type="match status" value="1"/>
</dbReference>
<dbReference type="SUPFAM" id="SSF52058">
    <property type="entry name" value="L domain-like"/>
    <property type="match status" value="1"/>
</dbReference>
<dbReference type="Pfam" id="PF00560">
    <property type="entry name" value="LRR_1"/>
    <property type="match status" value="2"/>
</dbReference>
<proteinExistence type="predicted"/>
<evidence type="ECO:0000313" key="7">
    <source>
        <dbReference type="Proteomes" id="UP001468798"/>
    </source>
</evidence>
<dbReference type="InterPro" id="IPR032675">
    <property type="entry name" value="LRR_dom_sf"/>
</dbReference>
<dbReference type="InterPro" id="IPR013783">
    <property type="entry name" value="Ig-like_fold"/>
</dbReference>
<feature type="chain" id="PRO_5045059027" description="Ig-like domain-containing protein" evidence="4">
    <location>
        <begin position="25"/>
        <end position="1000"/>
    </location>
</feature>
<dbReference type="EMBL" id="JBCGDP010000048">
    <property type="protein sequence ID" value="MEM0578788.1"/>
    <property type="molecule type" value="Genomic_DNA"/>
</dbReference>
<dbReference type="Proteomes" id="UP001468798">
    <property type="component" value="Unassembled WGS sequence"/>
</dbReference>
<evidence type="ECO:0000256" key="3">
    <source>
        <dbReference type="ARBA" id="ARBA00023157"/>
    </source>
</evidence>
<dbReference type="InterPro" id="IPR052595">
    <property type="entry name" value="LRRC69/RLP"/>
</dbReference>
<dbReference type="InterPro" id="IPR007110">
    <property type="entry name" value="Ig-like_dom"/>
</dbReference>
<dbReference type="PANTHER" id="PTHR48057">
    <property type="entry name" value="LEUCINE-RICH REPEAT SERINE/THREONINE-PROTEIN KINASE 1"/>
    <property type="match status" value="1"/>
</dbReference>
<keyword evidence="2" id="KW-0677">Repeat</keyword>
<feature type="signal peptide" evidence="4">
    <location>
        <begin position="1"/>
        <end position="24"/>
    </location>
</feature>
<organism evidence="6 7">
    <name type="scientific">Flavobacterium polysaccharolyticum</name>
    <dbReference type="NCBI Taxonomy" id="3133148"/>
    <lineage>
        <taxon>Bacteria</taxon>
        <taxon>Pseudomonadati</taxon>
        <taxon>Bacteroidota</taxon>
        <taxon>Flavobacteriia</taxon>
        <taxon>Flavobacteriales</taxon>
        <taxon>Flavobacteriaceae</taxon>
        <taxon>Flavobacterium</taxon>
    </lineage>
</organism>
<feature type="domain" description="Ig-like" evidence="5">
    <location>
        <begin position="480"/>
        <end position="568"/>
    </location>
</feature>
<keyword evidence="3" id="KW-1015">Disulfide bond</keyword>
<dbReference type="Gene3D" id="2.60.40.10">
    <property type="entry name" value="Immunoglobulins"/>
    <property type="match status" value="2"/>
</dbReference>
<keyword evidence="1 4" id="KW-0732">Signal</keyword>
<dbReference type="PROSITE" id="PS50835">
    <property type="entry name" value="IG_LIKE"/>
    <property type="match status" value="1"/>
</dbReference>
<dbReference type="RefSeq" id="WP_425402891.1">
    <property type="nucleotide sequence ID" value="NZ_JBCGDP010000048.1"/>
</dbReference>